<name>A0A1W6MHE5_9FLAO</name>
<comment type="function">
    <text evidence="4">Nucleoside triphosphate pyrophosphatase that hydrolyzes dTTP and UTP. May have a dual role in cell division arrest and in preventing the incorporation of modified nucleotides into cellular nucleic acids.</text>
</comment>
<keyword evidence="4" id="KW-0963">Cytoplasm</keyword>
<evidence type="ECO:0000256" key="3">
    <source>
        <dbReference type="ARBA" id="ARBA00023080"/>
    </source>
</evidence>
<dbReference type="OrthoDB" id="9807767at2"/>
<comment type="caution">
    <text evidence="4">Lacks conserved residue(s) required for the propagation of feature annotation.</text>
</comment>
<dbReference type="Gene3D" id="3.90.950.10">
    <property type="match status" value="1"/>
</dbReference>
<dbReference type="PANTHER" id="PTHR43213:SF5">
    <property type="entry name" value="BIFUNCTIONAL DTTP_UTP PYROPHOSPHATASE_METHYLTRANSFERASE PROTEIN-RELATED"/>
    <property type="match status" value="1"/>
</dbReference>
<feature type="site" description="Important for substrate specificity" evidence="4">
    <location>
        <position position="77"/>
    </location>
</feature>
<keyword evidence="3 4" id="KW-0546">Nucleotide metabolism</keyword>
<feature type="site" description="Important for substrate specificity" evidence="4">
    <location>
        <position position="159"/>
    </location>
</feature>
<dbReference type="Proteomes" id="UP000193431">
    <property type="component" value="Chromosome"/>
</dbReference>
<comment type="catalytic activity">
    <reaction evidence="4">
        <text>dTTP + H2O = dTMP + diphosphate + H(+)</text>
        <dbReference type="Rhea" id="RHEA:28534"/>
        <dbReference type="ChEBI" id="CHEBI:15377"/>
        <dbReference type="ChEBI" id="CHEBI:15378"/>
        <dbReference type="ChEBI" id="CHEBI:33019"/>
        <dbReference type="ChEBI" id="CHEBI:37568"/>
        <dbReference type="ChEBI" id="CHEBI:63528"/>
        <dbReference type="EC" id="3.6.1.9"/>
    </reaction>
</comment>
<evidence type="ECO:0000313" key="6">
    <source>
        <dbReference type="Proteomes" id="UP000193431"/>
    </source>
</evidence>
<dbReference type="InterPro" id="IPR003697">
    <property type="entry name" value="Maf-like"/>
</dbReference>
<comment type="catalytic activity">
    <reaction evidence="4">
        <text>UTP + H2O = UMP + diphosphate + H(+)</text>
        <dbReference type="Rhea" id="RHEA:29395"/>
        <dbReference type="ChEBI" id="CHEBI:15377"/>
        <dbReference type="ChEBI" id="CHEBI:15378"/>
        <dbReference type="ChEBI" id="CHEBI:33019"/>
        <dbReference type="ChEBI" id="CHEBI:46398"/>
        <dbReference type="ChEBI" id="CHEBI:57865"/>
        <dbReference type="EC" id="3.6.1.9"/>
    </reaction>
</comment>
<evidence type="ECO:0000256" key="4">
    <source>
        <dbReference type="HAMAP-Rule" id="MF_00528"/>
    </source>
</evidence>
<evidence type="ECO:0000256" key="2">
    <source>
        <dbReference type="ARBA" id="ARBA00022801"/>
    </source>
</evidence>
<proteinExistence type="inferred from homology"/>
<dbReference type="RefSeq" id="WP_085765726.1">
    <property type="nucleotide sequence ID" value="NZ_CP019344.1"/>
</dbReference>
<dbReference type="Pfam" id="PF02545">
    <property type="entry name" value="Maf"/>
    <property type="match status" value="1"/>
</dbReference>
<dbReference type="InterPro" id="IPR029001">
    <property type="entry name" value="ITPase-like_fam"/>
</dbReference>
<comment type="cofactor">
    <cofactor evidence="1 4">
        <name>a divalent metal cation</name>
        <dbReference type="ChEBI" id="CHEBI:60240"/>
    </cofactor>
</comment>
<dbReference type="HAMAP" id="MF_00528">
    <property type="entry name" value="Maf"/>
    <property type="match status" value="1"/>
</dbReference>
<accession>A0A1W6MHE5</accession>
<organism evidence="5 6">
    <name type="scientific">Nonlabens spongiae</name>
    <dbReference type="NCBI Taxonomy" id="331648"/>
    <lineage>
        <taxon>Bacteria</taxon>
        <taxon>Pseudomonadati</taxon>
        <taxon>Bacteroidota</taxon>
        <taxon>Flavobacteriia</taxon>
        <taxon>Flavobacteriales</taxon>
        <taxon>Flavobacteriaceae</taxon>
        <taxon>Nonlabens</taxon>
    </lineage>
</organism>
<dbReference type="AlphaFoldDB" id="A0A1W6MHE5"/>
<comment type="subcellular location">
    <subcellularLocation>
        <location evidence="4">Cytoplasm</location>
    </subcellularLocation>
</comment>
<comment type="similarity">
    <text evidence="4">Belongs to the Maf family. YhdE subfamily.</text>
</comment>
<evidence type="ECO:0000256" key="1">
    <source>
        <dbReference type="ARBA" id="ARBA00001968"/>
    </source>
</evidence>
<dbReference type="EMBL" id="CP019344">
    <property type="protein sequence ID" value="ARN76926.1"/>
    <property type="molecule type" value="Genomic_DNA"/>
</dbReference>
<dbReference type="GO" id="GO:0036221">
    <property type="term" value="F:UTP diphosphatase activity"/>
    <property type="evidence" value="ECO:0007669"/>
    <property type="project" value="RHEA"/>
</dbReference>
<dbReference type="SUPFAM" id="SSF52972">
    <property type="entry name" value="ITPase-like"/>
    <property type="match status" value="1"/>
</dbReference>
<sequence>MLQDKLKNHNIILASQSPRRQELLRGLDIEFVIETRLVNEVYNDQLQGTQITDFLSTLKAKAFTDLAENDFLITSDTIVWLDDRALEKPKTKDEARKMLRQLSGRKHKVHTSVCFTTIDDQKVINDTTEVTFGELNDEEIDYYIDKYQPFDRAGGYGIQDWLGFAKVTSINGCYYNVMGLPLPKVYGFLREMII</sequence>
<dbReference type="NCBIfam" id="TIGR00172">
    <property type="entry name" value="maf"/>
    <property type="match status" value="1"/>
</dbReference>
<protein>
    <recommendedName>
        <fullName evidence="4">dTTP/UTP pyrophosphatase</fullName>
        <shortName evidence="4">dTTPase/UTPase</shortName>
        <ecNumber evidence="4">3.6.1.9</ecNumber>
    </recommendedName>
    <alternativeName>
        <fullName evidence="4">Nucleoside triphosphate pyrophosphatase</fullName>
    </alternativeName>
    <alternativeName>
        <fullName evidence="4">Nucleotide pyrophosphatase</fullName>
        <shortName evidence="4">Nucleotide PPase</shortName>
    </alternativeName>
</protein>
<reference evidence="5 6" key="1">
    <citation type="submission" date="2016-11" db="EMBL/GenBank/DDBJ databases">
        <title>Trade-off between light-utilization and light-protection in marine flavobacteria.</title>
        <authorList>
            <person name="Kumagai Y."/>
        </authorList>
    </citation>
    <scope>NUCLEOTIDE SEQUENCE [LARGE SCALE GENOMIC DNA]</scope>
    <source>
        <strain evidence="5 6">JCM 13191</strain>
    </source>
</reference>
<gene>
    <name evidence="5" type="ORF">BST97_02325</name>
</gene>
<dbReference type="PIRSF" id="PIRSF006305">
    <property type="entry name" value="Maf"/>
    <property type="match status" value="1"/>
</dbReference>
<feature type="site" description="Important for substrate specificity" evidence="4">
    <location>
        <position position="19"/>
    </location>
</feature>
<dbReference type="STRING" id="331648.BST97_02325"/>
<dbReference type="GO" id="GO:0005737">
    <property type="term" value="C:cytoplasm"/>
    <property type="evidence" value="ECO:0007669"/>
    <property type="project" value="UniProtKB-SubCell"/>
</dbReference>
<keyword evidence="2 4" id="KW-0378">Hydrolase</keyword>
<dbReference type="PANTHER" id="PTHR43213">
    <property type="entry name" value="BIFUNCTIONAL DTTP/UTP PYROPHOSPHATASE/METHYLTRANSFERASE PROTEIN-RELATED"/>
    <property type="match status" value="1"/>
</dbReference>
<dbReference type="EC" id="3.6.1.9" evidence="4"/>
<dbReference type="GO" id="GO:0009117">
    <property type="term" value="P:nucleotide metabolic process"/>
    <property type="evidence" value="ECO:0007669"/>
    <property type="project" value="UniProtKB-KW"/>
</dbReference>
<keyword evidence="6" id="KW-1185">Reference proteome</keyword>
<evidence type="ECO:0000313" key="5">
    <source>
        <dbReference type="EMBL" id="ARN76926.1"/>
    </source>
</evidence>
<dbReference type="GO" id="GO:0036218">
    <property type="term" value="F:dTTP diphosphatase activity"/>
    <property type="evidence" value="ECO:0007669"/>
    <property type="project" value="RHEA"/>
</dbReference>
<dbReference type="CDD" id="cd00555">
    <property type="entry name" value="Maf"/>
    <property type="match status" value="1"/>
</dbReference>
<feature type="active site" description="Proton acceptor" evidence="4">
    <location>
        <position position="76"/>
    </location>
</feature>